<proteinExistence type="predicted"/>
<sequence>IQASPQPICYDAASASYGYCRPICSCPTSAGVSTACMCAMPVATSTI</sequence>
<keyword evidence="2" id="KW-1185">Reference proteome</keyword>
<evidence type="ECO:0000313" key="1">
    <source>
        <dbReference type="EMBL" id="CAG8511821.1"/>
    </source>
</evidence>
<dbReference type="EMBL" id="CAJVPS010000846">
    <property type="protein sequence ID" value="CAG8511821.1"/>
    <property type="molecule type" value="Genomic_DNA"/>
</dbReference>
<accession>A0A9N9F5W4</accession>
<name>A0A9N9F5W4_9GLOM</name>
<feature type="non-terminal residue" evidence="1">
    <location>
        <position position="1"/>
    </location>
</feature>
<comment type="caution">
    <text evidence="1">The sequence shown here is derived from an EMBL/GenBank/DDBJ whole genome shotgun (WGS) entry which is preliminary data.</text>
</comment>
<dbReference type="Proteomes" id="UP000789508">
    <property type="component" value="Unassembled WGS sequence"/>
</dbReference>
<evidence type="ECO:0000313" key="2">
    <source>
        <dbReference type="Proteomes" id="UP000789508"/>
    </source>
</evidence>
<reference evidence="1" key="1">
    <citation type="submission" date="2021-06" db="EMBL/GenBank/DDBJ databases">
        <authorList>
            <person name="Kallberg Y."/>
            <person name="Tangrot J."/>
            <person name="Rosling A."/>
        </authorList>
    </citation>
    <scope>NUCLEOTIDE SEQUENCE</scope>
    <source>
        <strain evidence="1">FL130A</strain>
    </source>
</reference>
<gene>
    <name evidence="1" type="ORF">ALEPTO_LOCUS4013</name>
</gene>
<protein>
    <submittedName>
        <fullName evidence="1">6734_t:CDS:1</fullName>
    </submittedName>
</protein>
<organism evidence="1 2">
    <name type="scientific">Ambispora leptoticha</name>
    <dbReference type="NCBI Taxonomy" id="144679"/>
    <lineage>
        <taxon>Eukaryota</taxon>
        <taxon>Fungi</taxon>
        <taxon>Fungi incertae sedis</taxon>
        <taxon>Mucoromycota</taxon>
        <taxon>Glomeromycotina</taxon>
        <taxon>Glomeromycetes</taxon>
        <taxon>Archaeosporales</taxon>
        <taxon>Ambisporaceae</taxon>
        <taxon>Ambispora</taxon>
    </lineage>
</organism>
<dbReference type="AlphaFoldDB" id="A0A9N9F5W4"/>